<dbReference type="InterPro" id="IPR036964">
    <property type="entry name" value="RASGEF_cat_dom_sf"/>
</dbReference>
<feature type="region of interest" description="Disordered" evidence="5">
    <location>
        <begin position="470"/>
        <end position="500"/>
    </location>
</feature>
<dbReference type="RefSeq" id="XP_003291215.1">
    <property type="nucleotide sequence ID" value="XM_003291167.1"/>
</dbReference>
<dbReference type="InterPro" id="IPR032675">
    <property type="entry name" value="LRR_dom_sf"/>
</dbReference>
<evidence type="ECO:0000256" key="2">
    <source>
        <dbReference type="ARBA" id="ARBA00022658"/>
    </source>
</evidence>
<name>F0ZUX1_DICPU</name>
<dbReference type="eggNOG" id="KOG3417">
    <property type="taxonomic scope" value="Eukaryota"/>
</dbReference>
<dbReference type="PANTHER" id="PTHR23113">
    <property type="entry name" value="GUANINE NUCLEOTIDE EXCHANGE FACTOR"/>
    <property type="match status" value="1"/>
</dbReference>
<dbReference type="OMA" id="NIALNCW"/>
<evidence type="ECO:0000256" key="3">
    <source>
        <dbReference type="ARBA" id="ARBA00022737"/>
    </source>
</evidence>
<feature type="compositionally biased region" description="Polar residues" evidence="5">
    <location>
        <begin position="648"/>
        <end position="678"/>
    </location>
</feature>
<dbReference type="EMBL" id="GL871203">
    <property type="protein sequence ID" value="EGC32248.1"/>
    <property type="molecule type" value="Genomic_DNA"/>
</dbReference>
<keyword evidence="1" id="KW-0433">Leucine-rich repeat</keyword>
<accession>F0ZUX1</accession>
<dbReference type="Gene3D" id="3.80.10.10">
    <property type="entry name" value="Ribonuclease Inhibitor"/>
    <property type="match status" value="2"/>
</dbReference>
<organism evidence="8 9">
    <name type="scientific">Dictyostelium purpureum</name>
    <name type="common">Slime mold</name>
    <dbReference type="NCBI Taxonomy" id="5786"/>
    <lineage>
        <taxon>Eukaryota</taxon>
        <taxon>Amoebozoa</taxon>
        <taxon>Evosea</taxon>
        <taxon>Eumycetozoa</taxon>
        <taxon>Dictyostelia</taxon>
        <taxon>Dictyosteliales</taxon>
        <taxon>Dictyosteliaceae</taxon>
        <taxon>Dictyostelium</taxon>
    </lineage>
</organism>
<feature type="compositionally biased region" description="Polar residues" evidence="5">
    <location>
        <begin position="826"/>
        <end position="837"/>
    </location>
</feature>
<evidence type="ECO:0000259" key="6">
    <source>
        <dbReference type="PROSITE" id="PS50009"/>
    </source>
</evidence>
<gene>
    <name evidence="8" type="ORF">DICPUDRAFT_81896</name>
</gene>
<feature type="compositionally biased region" description="Low complexity" evidence="5">
    <location>
        <begin position="474"/>
        <end position="484"/>
    </location>
</feature>
<evidence type="ECO:0000313" key="9">
    <source>
        <dbReference type="Proteomes" id="UP000001064"/>
    </source>
</evidence>
<dbReference type="SUPFAM" id="SSF48366">
    <property type="entry name" value="Ras GEF"/>
    <property type="match status" value="1"/>
</dbReference>
<feature type="compositionally biased region" description="Pro residues" evidence="5">
    <location>
        <begin position="794"/>
        <end position="809"/>
    </location>
</feature>
<dbReference type="PANTHER" id="PTHR23113:SF158">
    <property type="entry name" value="RAS GUANINE NUCLEOTIDE EXCHANGE FACTOR N"/>
    <property type="match status" value="1"/>
</dbReference>
<feature type="region of interest" description="Disordered" evidence="5">
    <location>
        <begin position="784"/>
        <end position="843"/>
    </location>
</feature>
<dbReference type="eggNOG" id="KOG0619">
    <property type="taxonomic scope" value="Eukaryota"/>
</dbReference>
<dbReference type="OrthoDB" id="20825at2759"/>
<dbReference type="GO" id="GO:0007265">
    <property type="term" value="P:Ras protein signal transduction"/>
    <property type="evidence" value="ECO:0000318"/>
    <property type="project" value="GO_Central"/>
</dbReference>
<feature type="compositionally biased region" description="Polar residues" evidence="5">
    <location>
        <begin position="904"/>
        <end position="923"/>
    </location>
</feature>
<evidence type="ECO:0008006" key="10">
    <source>
        <dbReference type="Google" id="ProtNLM"/>
    </source>
</evidence>
<dbReference type="GO" id="GO:0005085">
    <property type="term" value="F:guanyl-nucleotide exchange factor activity"/>
    <property type="evidence" value="ECO:0000318"/>
    <property type="project" value="GO_Central"/>
</dbReference>
<dbReference type="PROSITE" id="PS51450">
    <property type="entry name" value="LRR"/>
    <property type="match status" value="4"/>
</dbReference>
<dbReference type="KEGG" id="dpp:DICPUDRAFT_81896"/>
<feature type="domain" description="Ras-GEF" evidence="6">
    <location>
        <begin position="1166"/>
        <end position="1395"/>
    </location>
</feature>
<sequence>MIQEENIEISISSIEKEQQIQLQHQPISPRTISISTSSTTSSPILSNGNAGVAKSNIENLDLSNRKISDLGFILSSYTLKFLTRLVLKNNLLTSISNEFIISTSQLLYLDISENRLLTLPETVSKWSKLQTLNLYKNNLSSIPPTIADIQTLEVLNLSNNLLKEIPNLSPISSLRRIVLDGNCFSEAVSKVYAFLYCHSIGEMDFPPPPLFSLSNTSSSSSLSTTTTTISSSSLSPSSFSNHDPRPSSKLPQQLITMGIGSPCSSPLLENKKRTPTGNSLDLVKSNFIEFPDQVRDSQKFRSIERLYLSFNIHINFDKLTPYFRCLINLKSLSMENCQLTSIPNCIFDLIFLTRLELKKNSITQIPGKIKLLTNLKRLDVSYNQLSHIDEDIINLMNLKSINFRSNKLNNDSGVACLGSMDTLKKLNLKENHLTELPSSFYLLKIKTLKLDNIQPKAYSPVKFSIDGANDDSSIESSPISPRSRLFGSKKTPPKPLPKTNKLLNQSINNSVNNSNVNIPVNNNINQQQNQTPTPLSPTMNTQQLNKKTNGLVIPPLSLKNTAGDVQNSRNRSYTLDIEHISPGRGSVDTLSNCSSEENIYEASCDNPFAQQEGEGDFHYLGRGRSQTVANKGESKTFIQTIFKQFSGSTATKKNKGSSNNLSQSTQNIPQQPQLNKIPSSNSDTNISDSLNTSSSSINGSSSSITQSGKSQYRDDNLLSNSFDSPRTLERRTSSKDEIAMSIRRGHSQNDDLYREKTFTEVNSDCISPSSSVQTPILECIESPRGQQFTSPSPTSQPPSHPPPPPPLPASPLHNKGTPDSPVVASLNASSNTSTKEPQQTQQQQKVLINFEKIKVEFIEDIYDDKGNHPIYSKRKLLGLLTNQKFQTTSALQAAKKKFKSSKKLNSPAQISSTNLLSQSQGNPSLLPTGASTFDLFSNSPATSSFTGPSSLSQSGSFLASGSASPLSVSGNGNSGNFSTYHEGDDFIRELMSSPVINQEIEFTSEDGIPKVKNVTLKMLIQLLTHERGHSNELFSLFFDTYLLFTKIPLVIEHLEQRFLNAKTHVIKQKVLSFSQRWIENCWNDFKSDDMISFNKYLQSCSDSIELITNYTLKSALKQVYSSMKLKEEGNSNEEEEIFDAPAPIPDFQLSQNANQNDICLLDSSLRPHEVARQLTIIDQDLLSQLTKQQILDYAVHQTNSPPIQKITDRFNYLVLWVCSEIVLSQSFEKRVETIFKFLNIALNCWYLKNFNSSIAIIAAMSKPSIEKLKTTWAFIKTTKANTPITEFKEMILPQNISRLRKVMDSVDSSCPVIPYLGAYFSHSIAIQNGNKSIVNEQFINMQKYDMMGKIIRSITNAQVKKYNFTQVGVLQKYLTDSPVFNEKDLHKECCKIEEKGGEAINESNKFGSIFKKK</sequence>
<dbReference type="Pfam" id="PF00617">
    <property type="entry name" value="RasGEF"/>
    <property type="match status" value="1"/>
</dbReference>
<feature type="compositionally biased region" description="Low complexity" evidence="5">
    <location>
        <begin position="679"/>
        <end position="710"/>
    </location>
</feature>
<dbReference type="InterPro" id="IPR001611">
    <property type="entry name" value="Leu-rich_rpt"/>
</dbReference>
<feature type="region of interest" description="Disordered" evidence="5">
    <location>
        <begin position="902"/>
        <end position="923"/>
    </location>
</feature>
<dbReference type="SMART" id="SM00369">
    <property type="entry name" value="LRR_TYP"/>
    <property type="match status" value="7"/>
</dbReference>
<dbReference type="InterPro" id="IPR003591">
    <property type="entry name" value="Leu-rich_rpt_typical-subtyp"/>
</dbReference>
<dbReference type="GO" id="GO:0005886">
    <property type="term" value="C:plasma membrane"/>
    <property type="evidence" value="ECO:0000318"/>
    <property type="project" value="GO_Central"/>
</dbReference>
<dbReference type="InParanoid" id="F0ZUX1"/>
<evidence type="ECO:0000256" key="5">
    <source>
        <dbReference type="SAM" id="MobiDB-lite"/>
    </source>
</evidence>
<feature type="domain" description="N-terminal Ras-GEF" evidence="7">
    <location>
        <begin position="1007"/>
        <end position="1124"/>
    </location>
</feature>
<feature type="compositionally biased region" description="Low complexity" evidence="5">
    <location>
        <begin position="224"/>
        <end position="240"/>
    </location>
</feature>
<dbReference type="InterPro" id="IPR023578">
    <property type="entry name" value="Ras_GEF_dom_sf"/>
</dbReference>
<keyword evidence="3" id="KW-0677">Repeat</keyword>
<dbReference type="Gene3D" id="1.10.840.10">
    <property type="entry name" value="Ras guanine-nucleotide exchange factors catalytic domain"/>
    <property type="match status" value="1"/>
</dbReference>
<dbReference type="InterPro" id="IPR008937">
    <property type="entry name" value="Ras-like_GEF"/>
</dbReference>
<dbReference type="Pfam" id="PF13855">
    <property type="entry name" value="LRR_8"/>
    <property type="match status" value="1"/>
</dbReference>
<dbReference type="Pfam" id="PF00618">
    <property type="entry name" value="RasGEF_N"/>
    <property type="match status" value="1"/>
</dbReference>
<dbReference type="GeneID" id="10507395"/>
<dbReference type="STRING" id="5786.F0ZUX1"/>
<reference evidence="9" key="1">
    <citation type="journal article" date="2011" name="Genome Biol.">
        <title>Comparative genomics of the social amoebae Dictyostelium discoideum and Dictyostelium purpureum.</title>
        <authorList>
            <consortium name="US DOE Joint Genome Institute (JGI-PGF)"/>
            <person name="Sucgang R."/>
            <person name="Kuo A."/>
            <person name="Tian X."/>
            <person name="Salerno W."/>
            <person name="Parikh A."/>
            <person name="Feasley C.L."/>
            <person name="Dalin E."/>
            <person name="Tu H."/>
            <person name="Huang E."/>
            <person name="Barry K."/>
            <person name="Lindquist E."/>
            <person name="Shapiro H."/>
            <person name="Bruce D."/>
            <person name="Schmutz J."/>
            <person name="Salamov A."/>
            <person name="Fey P."/>
            <person name="Gaudet P."/>
            <person name="Anjard C."/>
            <person name="Babu M.M."/>
            <person name="Basu S."/>
            <person name="Bushmanova Y."/>
            <person name="van der Wel H."/>
            <person name="Katoh-Kurasawa M."/>
            <person name="Dinh C."/>
            <person name="Coutinho P.M."/>
            <person name="Saito T."/>
            <person name="Elias M."/>
            <person name="Schaap P."/>
            <person name="Kay R.R."/>
            <person name="Henrissat B."/>
            <person name="Eichinger L."/>
            <person name="Rivero F."/>
            <person name="Putnam N.H."/>
            <person name="West C.M."/>
            <person name="Loomis W.F."/>
            <person name="Chisholm R.L."/>
            <person name="Shaulsky G."/>
            <person name="Strassmann J.E."/>
            <person name="Queller D.C."/>
            <person name="Kuspa A."/>
            <person name="Grigoriev I.V."/>
        </authorList>
    </citation>
    <scope>NUCLEOTIDE SEQUENCE [LARGE SCALE GENOMIC DNA]</scope>
    <source>
        <strain evidence="9">QSDP1</strain>
    </source>
</reference>
<evidence type="ECO:0000259" key="7">
    <source>
        <dbReference type="PROSITE" id="PS50212"/>
    </source>
</evidence>
<proteinExistence type="predicted"/>
<dbReference type="SMART" id="SM00147">
    <property type="entry name" value="RasGEF"/>
    <property type="match status" value="1"/>
</dbReference>
<dbReference type="SUPFAM" id="SSF52058">
    <property type="entry name" value="L domain-like"/>
    <property type="match status" value="2"/>
</dbReference>
<evidence type="ECO:0000313" key="8">
    <source>
        <dbReference type="EMBL" id="EGC32248.1"/>
    </source>
</evidence>
<feature type="region of interest" description="Disordered" evidence="5">
    <location>
        <begin position="224"/>
        <end position="251"/>
    </location>
</feature>
<dbReference type="PROSITE" id="PS50009">
    <property type="entry name" value="RASGEF_CAT"/>
    <property type="match status" value="1"/>
</dbReference>
<dbReference type="CDD" id="cd06224">
    <property type="entry name" value="REM"/>
    <property type="match status" value="1"/>
</dbReference>
<dbReference type="FunCoup" id="F0ZUX1">
    <property type="interactions" value="788"/>
</dbReference>
<dbReference type="PROSITE" id="PS50212">
    <property type="entry name" value="RASGEF_NTER"/>
    <property type="match status" value="1"/>
</dbReference>
<keyword evidence="2 4" id="KW-0344">Guanine-nucleotide releasing factor</keyword>
<keyword evidence="9" id="KW-1185">Reference proteome</keyword>
<evidence type="ECO:0000256" key="1">
    <source>
        <dbReference type="ARBA" id="ARBA00022614"/>
    </source>
</evidence>
<feature type="compositionally biased region" description="Basic and acidic residues" evidence="5">
    <location>
        <begin position="726"/>
        <end position="738"/>
    </location>
</feature>
<evidence type="ECO:0000256" key="4">
    <source>
        <dbReference type="PROSITE-ProRule" id="PRU00168"/>
    </source>
</evidence>
<dbReference type="InterPro" id="IPR000651">
    <property type="entry name" value="Ras-like_Gua-exchang_fac_N"/>
</dbReference>
<dbReference type="SMART" id="SM00364">
    <property type="entry name" value="LRR_BAC"/>
    <property type="match status" value="5"/>
</dbReference>
<protein>
    <recommendedName>
        <fullName evidence="10">Ras guanine nucleotide exchange factor</fullName>
    </recommendedName>
</protein>
<dbReference type="VEuPathDB" id="AmoebaDB:DICPUDRAFT_81896"/>
<dbReference type="Gene3D" id="1.20.870.10">
    <property type="entry name" value="Son of sevenless (SoS) protein Chain: S domain 1"/>
    <property type="match status" value="1"/>
</dbReference>
<dbReference type="Proteomes" id="UP000001064">
    <property type="component" value="Unassembled WGS sequence"/>
</dbReference>
<dbReference type="InterPro" id="IPR001895">
    <property type="entry name" value="RASGEF_cat_dom"/>
</dbReference>
<feature type="region of interest" description="Disordered" evidence="5">
    <location>
        <begin position="648"/>
        <end position="743"/>
    </location>
</feature>